<reference evidence="6 7" key="1">
    <citation type="submission" date="2019-07" db="EMBL/GenBank/DDBJ databases">
        <title>Whole genome shotgun sequence of Halomonas halophila NBRC 102604.</title>
        <authorList>
            <person name="Hosoyama A."/>
            <person name="Uohara A."/>
            <person name="Ohji S."/>
            <person name="Ichikawa N."/>
        </authorList>
    </citation>
    <scope>NUCLEOTIDE SEQUENCE [LARGE SCALE GENOMIC DNA]</scope>
    <source>
        <strain evidence="6 7">NBRC 102604</strain>
    </source>
</reference>
<keyword evidence="3 5" id="KW-0547">Nucleotide-binding</keyword>
<evidence type="ECO:0000313" key="7">
    <source>
        <dbReference type="Proteomes" id="UP000321121"/>
    </source>
</evidence>
<keyword evidence="2 5" id="KW-0808">Transferase</keyword>
<dbReference type="InterPro" id="IPR005177">
    <property type="entry name" value="Kinase-pyrophosphorylase"/>
</dbReference>
<evidence type="ECO:0000256" key="1">
    <source>
        <dbReference type="ARBA" id="ARBA00022527"/>
    </source>
</evidence>
<sequence>MTRTAFFISDGTGITAESLGRSLLAQFENVEIRMLTKPYIDSVEKAKRLVEVIQATAVKDGNTPIIIDTIVDQDVRAVIRDAEGFQVDIFSTFLEPLEQELATHSSYSVGRTHAIGSDDVYMDRIQSVHFALDNDDGARTHQYDKADIILVGVSRCGKTPSSLYLALQFGIRAANYPLTEDDQDENGSLKLPPVLAKHRHKLFGLTIDPRRLAAIRHERRPNSRYSSMDQCVQEVAEAEALYRRMHIPYIDTTRFSVEEISTRMIAETGISRRFSPR</sequence>
<dbReference type="EMBL" id="BJUS01000002">
    <property type="protein sequence ID" value="GEK71886.1"/>
    <property type="molecule type" value="Genomic_DNA"/>
</dbReference>
<comment type="caution">
    <text evidence="6">The sequence shown here is derived from an EMBL/GenBank/DDBJ whole genome shotgun (WGS) entry which is preliminary data.</text>
</comment>
<comment type="function">
    <text evidence="5">Bifunctional serine/threonine kinase and phosphorylase involved in the regulation of the phosphoenolpyruvate synthase (PEPS) by catalyzing its phosphorylation/dephosphorylation.</text>
</comment>
<comment type="catalytic activity">
    <reaction evidence="5">
        <text>[pyruvate, water dikinase] + ADP = [pyruvate, water dikinase]-phosphate + AMP + H(+)</text>
        <dbReference type="Rhea" id="RHEA:46020"/>
        <dbReference type="Rhea" id="RHEA-COMP:11425"/>
        <dbReference type="Rhea" id="RHEA-COMP:11426"/>
        <dbReference type="ChEBI" id="CHEBI:15378"/>
        <dbReference type="ChEBI" id="CHEBI:43176"/>
        <dbReference type="ChEBI" id="CHEBI:68546"/>
        <dbReference type="ChEBI" id="CHEBI:456215"/>
        <dbReference type="ChEBI" id="CHEBI:456216"/>
        <dbReference type="EC" id="2.7.11.33"/>
    </reaction>
</comment>
<keyword evidence="4 5" id="KW-0418">Kinase</keyword>
<accession>A0ABQ0U165</accession>
<dbReference type="PANTHER" id="PTHR31756:SF3">
    <property type="entry name" value="PYRUVATE, PHOSPHATE DIKINASE REGULATORY PROTEIN 1, CHLOROPLASTIC"/>
    <property type="match status" value="1"/>
</dbReference>
<comment type="similarity">
    <text evidence="5">Belongs to the pyruvate, phosphate/water dikinase regulatory protein family. PSRP subfamily.</text>
</comment>
<dbReference type="Pfam" id="PF03618">
    <property type="entry name" value="Kinase-PPPase"/>
    <property type="match status" value="1"/>
</dbReference>
<name>A0ABQ0U165_9GAMM</name>
<feature type="binding site" evidence="5">
    <location>
        <begin position="152"/>
        <end position="159"/>
    </location>
    <ligand>
        <name>ADP</name>
        <dbReference type="ChEBI" id="CHEBI:456216"/>
    </ligand>
</feature>
<dbReference type="Proteomes" id="UP000321121">
    <property type="component" value="Unassembled WGS sequence"/>
</dbReference>
<dbReference type="EC" id="2.7.11.33" evidence="5"/>
<dbReference type="InterPro" id="IPR026530">
    <property type="entry name" value="PSRP"/>
</dbReference>
<keyword evidence="1 5" id="KW-0723">Serine/threonine-protein kinase</keyword>
<evidence type="ECO:0000256" key="4">
    <source>
        <dbReference type="ARBA" id="ARBA00022777"/>
    </source>
</evidence>
<evidence type="ECO:0000256" key="5">
    <source>
        <dbReference type="HAMAP-Rule" id="MF_01062"/>
    </source>
</evidence>
<dbReference type="EC" id="2.7.4.28" evidence="5"/>
<dbReference type="RefSeq" id="WP_035598661.1">
    <property type="nucleotide sequence ID" value="NZ_BJUS01000002.1"/>
</dbReference>
<organism evidence="6 7">
    <name type="scientific">Halomonas halophila</name>
    <dbReference type="NCBI Taxonomy" id="29573"/>
    <lineage>
        <taxon>Bacteria</taxon>
        <taxon>Pseudomonadati</taxon>
        <taxon>Pseudomonadota</taxon>
        <taxon>Gammaproteobacteria</taxon>
        <taxon>Oceanospirillales</taxon>
        <taxon>Halomonadaceae</taxon>
        <taxon>Halomonas</taxon>
    </lineage>
</organism>
<proteinExistence type="inferred from homology"/>
<gene>
    <name evidence="6" type="ORF">HHA04nite_04300</name>
</gene>
<dbReference type="PANTHER" id="PTHR31756">
    <property type="entry name" value="PYRUVATE, PHOSPHATE DIKINASE REGULATORY PROTEIN 1, CHLOROPLASTIC"/>
    <property type="match status" value="1"/>
</dbReference>
<protein>
    <recommendedName>
        <fullName evidence="5">Putative phosphoenolpyruvate synthase regulatory protein</fullName>
        <shortName evidence="5">PEP synthase regulatory protein</shortName>
        <shortName evidence="5">PSRP</shortName>
        <ecNumber evidence="5">2.7.11.33</ecNumber>
        <ecNumber evidence="5">2.7.4.28</ecNumber>
    </recommendedName>
    <alternativeName>
        <fullName evidence="5">Pyruvate, water dikinase regulatory protein</fullName>
    </alternativeName>
</protein>
<dbReference type="NCBIfam" id="NF003742">
    <property type="entry name" value="PRK05339.1"/>
    <property type="match status" value="1"/>
</dbReference>
<keyword evidence="7" id="KW-1185">Reference proteome</keyword>
<evidence type="ECO:0000256" key="3">
    <source>
        <dbReference type="ARBA" id="ARBA00022741"/>
    </source>
</evidence>
<evidence type="ECO:0000256" key="2">
    <source>
        <dbReference type="ARBA" id="ARBA00022679"/>
    </source>
</evidence>
<comment type="catalytic activity">
    <reaction evidence="5">
        <text>[pyruvate, water dikinase]-phosphate + phosphate + H(+) = [pyruvate, water dikinase] + diphosphate</text>
        <dbReference type="Rhea" id="RHEA:48580"/>
        <dbReference type="Rhea" id="RHEA-COMP:11425"/>
        <dbReference type="Rhea" id="RHEA-COMP:11426"/>
        <dbReference type="ChEBI" id="CHEBI:15378"/>
        <dbReference type="ChEBI" id="CHEBI:33019"/>
        <dbReference type="ChEBI" id="CHEBI:43176"/>
        <dbReference type="ChEBI" id="CHEBI:43474"/>
        <dbReference type="ChEBI" id="CHEBI:68546"/>
        <dbReference type="EC" id="2.7.4.28"/>
    </reaction>
</comment>
<evidence type="ECO:0000313" key="6">
    <source>
        <dbReference type="EMBL" id="GEK71886.1"/>
    </source>
</evidence>
<dbReference type="HAMAP" id="MF_01062">
    <property type="entry name" value="PSRP"/>
    <property type="match status" value="1"/>
</dbReference>